<accession>A0ACC2LFB9</accession>
<evidence type="ECO:0000313" key="2">
    <source>
        <dbReference type="Proteomes" id="UP001234297"/>
    </source>
</evidence>
<comment type="caution">
    <text evidence="1">The sequence shown here is derived from an EMBL/GenBank/DDBJ whole genome shotgun (WGS) entry which is preliminary data.</text>
</comment>
<evidence type="ECO:0000313" key="1">
    <source>
        <dbReference type="EMBL" id="KAJ8631787.1"/>
    </source>
</evidence>
<proteinExistence type="predicted"/>
<reference evidence="1 2" key="1">
    <citation type="journal article" date="2022" name="Hortic Res">
        <title>A haplotype resolved chromosomal level avocado genome allows analysis of novel avocado genes.</title>
        <authorList>
            <person name="Nath O."/>
            <person name="Fletcher S.J."/>
            <person name="Hayward A."/>
            <person name="Shaw L.M."/>
            <person name="Masouleh A.K."/>
            <person name="Furtado A."/>
            <person name="Henry R.J."/>
            <person name="Mitter N."/>
        </authorList>
    </citation>
    <scope>NUCLEOTIDE SEQUENCE [LARGE SCALE GENOMIC DNA]</scope>
    <source>
        <strain evidence="2">cv. Hass</strain>
    </source>
</reference>
<gene>
    <name evidence="1" type="ORF">MRB53_025110</name>
</gene>
<dbReference type="EMBL" id="CM056815">
    <property type="protein sequence ID" value="KAJ8631787.1"/>
    <property type="molecule type" value="Genomic_DNA"/>
</dbReference>
<organism evidence="1 2">
    <name type="scientific">Persea americana</name>
    <name type="common">Avocado</name>
    <dbReference type="NCBI Taxonomy" id="3435"/>
    <lineage>
        <taxon>Eukaryota</taxon>
        <taxon>Viridiplantae</taxon>
        <taxon>Streptophyta</taxon>
        <taxon>Embryophyta</taxon>
        <taxon>Tracheophyta</taxon>
        <taxon>Spermatophyta</taxon>
        <taxon>Magnoliopsida</taxon>
        <taxon>Magnoliidae</taxon>
        <taxon>Laurales</taxon>
        <taxon>Lauraceae</taxon>
        <taxon>Persea</taxon>
    </lineage>
</organism>
<dbReference type="Proteomes" id="UP001234297">
    <property type="component" value="Chromosome 7"/>
</dbReference>
<sequence>MRSHVVEEQALAIAHDTNTGERGRGRRGRGRGRGKVSFDKSVVECYYCHDLGHCQYECPKKKAKELKSNFAETSDDAYAREEVLLMAYVADEGGASDKEAWFLDSGCSNHMCGKQELFSSLDEGFRKSIKLGNNSKLDVMGKGTIRMHVGAIVQVISEVFYVPALKNNLLSIGQLQEKGLAILIRNNMCKVFHP</sequence>
<keyword evidence="2" id="KW-1185">Reference proteome</keyword>
<protein>
    <submittedName>
        <fullName evidence="1">Uncharacterized protein</fullName>
    </submittedName>
</protein>
<name>A0ACC2LFB9_PERAE</name>